<comment type="caution">
    <text evidence="1">The sequence shown here is derived from an EMBL/GenBank/DDBJ whole genome shotgun (WGS) entry which is preliminary data.</text>
</comment>
<keyword evidence="2" id="KW-1185">Reference proteome</keyword>
<reference evidence="1" key="1">
    <citation type="submission" date="2020-12" db="EMBL/GenBank/DDBJ databases">
        <title>Methylobrevis albus sp. nov., isolated from fresh water lack sediment.</title>
        <authorList>
            <person name="Zou Q."/>
        </authorList>
    </citation>
    <scope>NUCLEOTIDE SEQUENCE</scope>
    <source>
        <strain evidence="1">L22</strain>
    </source>
</reference>
<gene>
    <name evidence="1" type="ORF">I5731_05360</name>
</gene>
<evidence type="ECO:0000313" key="2">
    <source>
        <dbReference type="Proteomes" id="UP000631694"/>
    </source>
</evidence>
<accession>A0A931HYU4</accession>
<protein>
    <submittedName>
        <fullName evidence="1">Uncharacterized protein</fullName>
    </submittedName>
</protein>
<organism evidence="1 2">
    <name type="scientific">Methylobrevis albus</name>
    <dbReference type="NCBI Taxonomy" id="2793297"/>
    <lineage>
        <taxon>Bacteria</taxon>
        <taxon>Pseudomonadati</taxon>
        <taxon>Pseudomonadota</taxon>
        <taxon>Alphaproteobacteria</taxon>
        <taxon>Hyphomicrobiales</taxon>
        <taxon>Pleomorphomonadaceae</taxon>
        <taxon>Methylobrevis</taxon>
    </lineage>
</organism>
<dbReference type="AlphaFoldDB" id="A0A931HYU4"/>
<dbReference type="RefSeq" id="WP_197310341.1">
    <property type="nucleotide sequence ID" value="NZ_JADZLT010000042.1"/>
</dbReference>
<name>A0A931HYU4_9HYPH</name>
<proteinExistence type="predicted"/>
<evidence type="ECO:0000313" key="1">
    <source>
        <dbReference type="EMBL" id="MBH0237242.1"/>
    </source>
</evidence>
<sequence>MAIRAAEGGRRRTARHGALVAGLGLAVFAALGGAAVALNLQHGETIFAERLITGIMNCF</sequence>
<dbReference type="EMBL" id="JADZLT010000042">
    <property type="protein sequence ID" value="MBH0237242.1"/>
    <property type="molecule type" value="Genomic_DNA"/>
</dbReference>
<dbReference type="Proteomes" id="UP000631694">
    <property type="component" value="Unassembled WGS sequence"/>
</dbReference>